<gene>
    <name evidence="1" type="ORF">KQX54_002187</name>
    <name evidence="2" type="ORF">KQX54_002316</name>
</gene>
<organism evidence="2 3">
    <name type="scientific">Cotesia glomerata</name>
    <name type="common">Lepidopteran parasitic wasp</name>
    <name type="synonym">Apanteles glomeratus</name>
    <dbReference type="NCBI Taxonomy" id="32391"/>
    <lineage>
        <taxon>Eukaryota</taxon>
        <taxon>Metazoa</taxon>
        <taxon>Ecdysozoa</taxon>
        <taxon>Arthropoda</taxon>
        <taxon>Hexapoda</taxon>
        <taxon>Insecta</taxon>
        <taxon>Pterygota</taxon>
        <taxon>Neoptera</taxon>
        <taxon>Endopterygota</taxon>
        <taxon>Hymenoptera</taxon>
        <taxon>Apocrita</taxon>
        <taxon>Ichneumonoidea</taxon>
        <taxon>Braconidae</taxon>
        <taxon>Microgastrinae</taxon>
        <taxon>Cotesia</taxon>
    </lineage>
</organism>
<dbReference type="EMBL" id="JAHXZJ010002237">
    <property type="protein sequence ID" value="KAH0545667.1"/>
    <property type="molecule type" value="Genomic_DNA"/>
</dbReference>
<reference evidence="2 3" key="1">
    <citation type="journal article" date="2021" name="J. Hered.">
        <title>A chromosome-level genome assembly of the parasitoid wasp, Cotesia glomerata (Hymenoptera: Braconidae).</title>
        <authorList>
            <person name="Pinto B.J."/>
            <person name="Weis J.J."/>
            <person name="Gamble T."/>
            <person name="Ode P.J."/>
            <person name="Paul R."/>
            <person name="Zaspel J.M."/>
        </authorList>
    </citation>
    <scope>NUCLEOTIDE SEQUENCE [LARGE SCALE GENOMIC DNA]</scope>
    <source>
        <strain evidence="2">CgM1</strain>
    </source>
</reference>
<keyword evidence="3" id="KW-1185">Reference proteome</keyword>
<dbReference type="AlphaFoldDB" id="A0AAV7I2W8"/>
<accession>A0AAV7I2W8</accession>
<proteinExistence type="predicted"/>
<dbReference type="Proteomes" id="UP000826195">
    <property type="component" value="Unassembled WGS sequence"/>
</dbReference>
<evidence type="ECO:0000313" key="2">
    <source>
        <dbReference type="EMBL" id="KAH0545679.1"/>
    </source>
</evidence>
<dbReference type="EMBL" id="JAHXZJ010002237">
    <property type="protein sequence ID" value="KAH0545679.1"/>
    <property type="molecule type" value="Genomic_DNA"/>
</dbReference>
<sequence length="235" mass="28500">MIKRIELVESLVNYDYYQRSRLYSIISADTEILMNANSSVKNKPYCEYIRNVHFLEEVQRVTRFCATYGKTNMTFYRDERPNWIKPNDPFFAMYPNNCVNRTVWLLRTVPTKTPTKEGKPISVLEYFLSMDEESFWLVIDRCPDCTSYLLFDAYYRHFHRRDRQLFNLLKQEDYLEIDLLFKPSLELQPRVSGKRKLLRGRCIEGCPFEIRPRFKRTKFISLKNKIRTKFYTFNY</sequence>
<evidence type="ECO:0000313" key="3">
    <source>
        <dbReference type="Proteomes" id="UP000826195"/>
    </source>
</evidence>
<comment type="caution">
    <text evidence="2">The sequence shown here is derived from an EMBL/GenBank/DDBJ whole genome shotgun (WGS) entry which is preliminary data.</text>
</comment>
<evidence type="ECO:0000313" key="1">
    <source>
        <dbReference type="EMBL" id="KAH0545667.1"/>
    </source>
</evidence>
<name>A0AAV7I2W8_COTGL</name>
<protein>
    <submittedName>
        <fullName evidence="2">Uncharacterized protein</fullName>
    </submittedName>
</protein>